<dbReference type="InterPro" id="IPR033756">
    <property type="entry name" value="YlxH/NBP35"/>
</dbReference>
<dbReference type="Pfam" id="PF10609">
    <property type="entry name" value="ParA"/>
    <property type="match status" value="1"/>
</dbReference>
<evidence type="ECO:0000259" key="6">
    <source>
        <dbReference type="Pfam" id="PF01883"/>
    </source>
</evidence>
<dbReference type="HAMAP" id="MF_02040">
    <property type="entry name" value="Mrp_NBP35"/>
    <property type="match status" value="1"/>
</dbReference>
<dbReference type="PROSITE" id="PS01215">
    <property type="entry name" value="MRP"/>
    <property type="match status" value="1"/>
</dbReference>
<dbReference type="Gene3D" id="3.30.300.130">
    <property type="entry name" value="Fe-S cluster assembly (FSCA)"/>
    <property type="match status" value="1"/>
</dbReference>
<gene>
    <name evidence="7" type="ORF">MNBD_GAMMA09-3005</name>
</gene>
<dbReference type="InterPro" id="IPR019591">
    <property type="entry name" value="Mrp/NBP35_ATP-bd"/>
</dbReference>
<dbReference type="GO" id="GO:0005524">
    <property type="term" value="F:ATP binding"/>
    <property type="evidence" value="ECO:0007669"/>
    <property type="project" value="UniProtKB-KW"/>
</dbReference>
<dbReference type="GO" id="GO:0046872">
    <property type="term" value="F:metal ion binding"/>
    <property type="evidence" value="ECO:0007669"/>
    <property type="project" value="UniProtKB-KW"/>
</dbReference>
<evidence type="ECO:0000256" key="4">
    <source>
        <dbReference type="ARBA" id="ARBA00023004"/>
    </source>
</evidence>
<dbReference type="InterPro" id="IPR002744">
    <property type="entry name" value="MIP18-like"/>
</dbReference>
<dbReference type="PANTHER" id="PTHR42961:SF2">
    <property type="entry name" value="IRON-SULFUR PROTEIN NUBPL"/>
    <property type="match status" value="1"/>
</dbReference>
<dbReference type="PANTHER" id="PTHR42961">
    <property type="entry name" value="IRON-SULFUR PROTEIN NUBPL"/>
    <property type="match status" value="1"/>
</dbReference>
<evidence type="ECO:0000256" key="2">
    <source>
        <dbReference type="ARBA" id="ARBA00022741"/>
    </source>
</evidence>
<dbReference type="InterPro" id="IPR027417">
    <property type="entry name" value="P-loop_NTPase"/>
</dbReference>
<dbReference type="SUPFAM" id="SSF117916">
    <property type="entry name" value="Fe-S cluster assembly (FSCA) domain-like"/>
    <property type="match status" value="1"/>
</dbReference>
<dbReference type="GO" id="GO:0016226">
    <property type="term" value="P:iron-sulfur cluster assembly"/>
    <property type="evidence" value="ECO:0007669"/>
    <property type="project" value="InterPro"/>
</dbReference>
<evidence type="ECO:0000313" key="7">
    <source>
        <dbReference type="EMBL" id="VAW66846.1"/>
    </source>
</evidence>
<protein>
    <submittedName>
        <fullName evidence="7">Scaffold protein for [4Fe-4S] cluster assembly ApbC, MRP-like</fullName>
    </submittedName>
</protein>
<accession>A0A3B0YES1</accession>
<sequence>MSLSSEFIQMEQLEETVLATLHTVVDGESGSDVVDSGQVYAVVATGTAVRVLLDPDRFPNQISQDSLAETLMPLVEAIPGVARAVVKPRPQPVALAKALPGVRHIIGVHSGKGGVGKSTISVNLALALAKRGLKVGLMDADVYGPSAPTLLGLSGRLQTTADGRKVLPKEKYGLKVASLGFLLPEGQALIWRGSLVDEGLAQLFSDVQWGELDVLLVDLPPGTSDVHLAVARQAPMSGVVVVTAPGQVSVDDVRRGMEMFADLAVPCLGLVENMTGVVCRRCGEETPVFGTGGAAELAAQTGLPIMAQLPFYPPLAEAADAGKPPVAEFPDSPIAAPFHALAAQLARALKLDEEQAGAEHSESSYE</sequence>
<keyword evidence="5" id="KW-0411">Iron-sulfur</keyword>
<dbReference type="CDD" id="cd02037">
    <property type="entry name" value="Mrp_NBP35"/>
    <property type="match status" value="1"/>
</dbReference>
<keyword evidence="3" id="KW-0067">ATP-binding</keyword>
<keyword evidence="2" id="KW-0547">Nucleotide-binding</keyword>
<dbReference type="GO" id="GO:0051539">
    <property type="term" value="F:4 iron, 4 sulfur cluster binding"/>
    <property type="evidence" value="ECO:0007669"/>
    <property type="project" value="TreeGrafter"/>
</dbReference>
<keyword evidence="4" id="KW-0408">Iron</keyword>
<dbReference type="FunFam" id="3.40.50.300:FF:001119">
    <property type="entry name" value="Iron-sulfur cluster carrier protein"/>
    <property type="match status" value="1"/>
</dbReference>
<dbReference type="EMBL" id="UOFI01000086">
    <property type="protein sequence ID" value="VAW66846.1"/>
    <property type="molecule type" value="Genomic_DNA"/>
</dbReference>
<dbReference type="Gene3D" id="3.40.50.300">
    <property type="entry name" value="P-loop containing nucleotide triphosphate hydrolases"/>
    <property type="match status" value="1"/>
</dbReference>
<dbReference type="AlphaFoldDB" id="A0A3B0YES1"/>
<evidence type="ECO:0000256" key="1">
    <source>
        <dbReference type="ARBA" id="ARBA00022723"/>
    </source>
</evidence>
<dbReference type="SUPFAM" id="SSF52540">
    <property type="entry name" value="P-loop containing nucleoside triphosphate hydrolases"/>
    <property type="match status" value="1"/>
</dbReference>
<dbReference type="InterPro" id="IPR000808">
    <property type="entry name" value="Mrp-like_CS"/>
</dbReference>
<evidence type="ECO:0000256" key="5">
    <source>
        <dbReference type="ARBA" id="ARBA00023014"/>
    </source>
</evidence>
<dbReference type="InterPro" id="IPR044304">
    <property type="entry name" value="NUBPL-like"/>
</dbReference>
<proteinExistence type="inferred from homology"/>
<dbReference type="GO" id="GO:0140663">
    <property type="term" value="F:ATP-dependent FeS chaperone activity"/>
    <property type="evidence" value="ECO:0007669"/>
    <property type="project" value="InterPro"/>
</dbReference>
<dbReference type="InterPro" id="IPR034904">
    <property type="entry name" value="FSCA_dom_sf"/>
</dbReference>
<evidence type="ECO:0000256" key="3">
    <source>
        <dbReference type="ARBA" id="ARBA00022840"/>
    </source>
</evidence>
<organism evidence="7">
    <name type="scientific">hydrothermal vent metagenome</name>
    <dbReference type="NCBI Taxonomy" id="652676"/>
    <lineage>
        <taxon>unclassified sequences</taxon>
        <taxon>metagenomes</taxon>
        <taxon>ecological metagenomes</taxon>
    </lineage>
</organism>
<keyword evidence="1" id="KW-0479">Metal-binding</keyword>
<name>A0A3B0YES1_9ZZZZ</name>
<feature type="domain" description="MIP18 family-like" evidence="6">
    <location>
        <begin position="14"/>
        <end position="84"/>
    </location>
</feature>
<reference evidence="7" key="1">
    <citation type="submission" date="2018-06" db="EMBL/GenBank/DDBJ databases">
        <authorList>
            <person name="Zhirakovskaya E."/>
        </authorList>
    </citation>
    <scope>NUCLEOTIDE SEQUENCE</scope>
</reference>
<dbReference type="Pfam" id="PF01883">
    <property type="entry name" value="FeS_assembly_P"/>
    <property type="match status" value="1"/>
</dbReference>